<gene>
    <name evidence="3" type="ORF">HGA13_07965</name>
</gene>
<sequence length="384" mass="40502">MSGTCSILAVGDLVLDEPGPELYFAPSARLLRGADIAIGHIEVPHSTSTVQSSTDVPAPPADPKALEAVADAGFDIVTLAGNHLYDVGTEGVLDTIRYSRAAGLKTVGGGANLAAAREPAVHEAAGWRVGVLSYNCVGPRVSWAASQKAGAAYVNVLTHYELESATPGGPPTVYTFVAPDSLAQMKADIRALRAEVDIVVVALHKGIGHTPAVLADYESPLAQSAVDAGADMVIGHHAHIMRGIEMYRGKPIFHGLGNFVTVTRALTPVGGDSAERRAWAARRQQMFGFAPDPEMPSYPFHPESRNTAIASCTFGPDGTLRAGFVPCWIDDDARPVPLAPGDPRGIEVADYIEKITRAAGFGTLFRHDTDLVTVAESGQQQRKP</sequence>
<dbReference type="PANTHER" id="PTHR33393:SF13">
    <property type="entry name" value="PGA BIOSYNTHESIS PROTEIN CAPA"/>
    <property type="match status" value="1"/>
</dbReference>
<dbReference type="InterPro" id="IPR019079">
    <property type="entry name" value="Capsule_synth_CapA"/>
</dbReference>
<dbReference type="SMART" id="SM00854">
    <property type="entry name" value="PGA_cap"/>
    <property type="match status" value="1"/>
</dbReference>
<organism evidence="3 4">
    <name type="scientific">Nocardia speluncae</name>
    <dbReference type="NCBI Taxonomy" id="419477"/>
    <lineage>
        <taxon>Bacteria</taxon>
        <taxon>Bacillati</taxon>
        <taxon>Actinomycetota</taxon>
        <taxon>Actinomycetes</taxon>
        <taxon>Mycobacteriales</taxon>
        <taxon>Nocardiaceae</taxon>
        <taxon>Nocardia</taxon>
    </lineage>
</organism>
<feature type="domain" description="Capsule synthesis protein CapA" evidence="2">
    <location>
        <begin position="6"/>
        <end position="263"/>
    </location>
</feature>
<name>A0A846XAG9_9NOCA</name>
<dbReference type="Gene3D" id="3.60.21.10">
    <property type="match status" value="1"/>
</dbReference>
<dbReference type="InterPro" id="IPR052169">
    <property type="entry name" value="CW_Biosynth-Accessory"/>
</dbReference>
<protein>
    <submittedName>
        <fullName evidence="3">CapA family protein</fullName>
    </submittedName>
</protein>
<dbReference type="Proteomes" id="UP000565715">
    <property type="component" value="Unassembled WGS sequence"/>
</dbReference>
<dbReference type="EMBL" id="JAAXOO010000002">
    <property type="protein sequence ID" value="NKY33008.1"/>
    <property type="molecule type" value="Genomic_DNA"/>
</dbReference>
<comment type="similarity">
    <text evidence="1">Belongs to the CapA family.</text>
</comment>
<dbReference type="Pfam" id="PF09587">
    <property type="entry name" value="PGA_cap"/>
    <property type="match status" value="1"/>
</dbReference>
<evidence type="ECO:0000256" key="1">
    <source>
        <dbReference type="ARBA" id="ARBA00005662"/>
    </source>
</evidence>
<evidence type="ECO:0000259" key="2">
    <source>
        <dbReference type="SMART" id="SM00854"/>
    </source>
</evidence>
<evidence type="ECO:0000313" key="4">
    <source>
        <dbReference type="Proteomes" id="UP000565715"/>
    </source>
</evidence>
<dbReference type="PANTHER" id="PTHR33393">
    <property type="entry name" value="POLYGLUTAMINE SYNTHESIS ACCESSORY PROTEIN RV0574C-RELATED"/>
    <property type="match status" value="1"/>
</dbReference>
<dbReference type="InterPro" id="IPR029052">
    <property type="entry name" value="Metallo-depent_PP-like"/>
</dbReference>
<comment type="caution">
    <text evidence="3">The sequence shown here is derived from an EMBL/GenBank/DDBJ whole genome shotgun (WGS) entry which is preliminary data.</text>
</comment>
<accession>A0A846XAG9</accession>
<reference evidence="3 4" key="1">
    <citation type="submission" date="2020-04" db="EMBL/GenBank/DDBJ databases">
        <title>MicrobeNet Type strains.</title>
        <authorList>
            <person name="Nicholson A.C."/>
        </authorList>
    </citation>
    <scope>NUCLEOTIDE SEQUENCE [LARGE SCALE GENOMIC DNA]</scope>
    <source>
        <strain evidence="3 4">DSM 45078</strain>
    </source>
</reference>
<dbReference type="AlphaFoldDB" id="A0A846XAG9"/>
<dbReference type="RefSeq" id="WP_068048449.1">
    <property type="nucleotide sequence ID" value="NZ_JAAXOO010000002.1"/>
</dbReference>
<dbReference type="CDD" id="cd07381">
    <property type="entry name" value="MPP_CapA"/>
    <property type="match status" value="1"/>
</dbReference>
<dbReference type="SUPFAM" id="SSF56300">
    <property type="entry name" value="Metallo-dependent phosphatases"/>
    <property type="match status" value="1"/>
</dbReference>
<proteinExistence type="inferred from homology"/>
<evidence type="ECO:0000313" key="3">
    <source>
        <dbReference type="EMBL" id="NKY33008.1"/>
    </source>
</evidence>
<keyword evidence="4" id="KW-1185">Reference proteome</keyword>